<dbReference type="Pfam" id="PF00005">
    <property type="entry name" value="ABC_tran"/>
    <property type="match status" value="1"/>
</dbReference>
<dbReference type="PANTHER" id="PTHR43335">
    <property type="entry name" value="ABC TRANSPORTER, ATP-BINDING PROTEIN"/>
    <property type="match status" value="1"/>
</dbReference>
<keyword evidence="2" id="KW-0813">Transport</keyword>
<dbReference type="PROSITE" id="PS00211">
    <property type="entry name" value="ABC_TRANSPORTER_1"/>
    <property type="match status" value="1"/>
</dbReference>
<dbReference type="SUPFAM" id="SSF52540">
    <property type="entry name" value="P-loop containing nucleoside triphosphate hydrolases"/>
    <property type="match status" value="1"/>
</dbReference>
<organism evidence="6 7">
    <name type="scientific">Gelidibacter algens</name>
    <dbReference type="NCBI Taxonomy" id="49280"/>
    <lineage>
        <taxon>Bacteria</taxon>
        <taxon>Pseudomonadati</taxon>
        <taxon>Bacteroidota</taxon>
        <taxon>Flavobacteriia</taxon>
        <taxon>Flavobacteriales</taxon>
        <taxon>Flavobacteriaceae</taxon>
        <taxon>Gelidibacter</taxon>
    </lineage>
</organism>
<name>A0A1A7R509_9FLAO</name>
<proteinExistence type="inferred from homology"/>
<dbReference type="InterPro" id="IPR027417">
    <property type="entry name" value="P-loop_NTPase"/>
</dbReference>
<dbReference type="SMART" id="SM00382">
    <property type="entry name" value="AAA"/>
    <property type="match status" value="1"/>
</dbReference>
<dbReference type="InterPro" id="IPR017871">
    <property type="entry name" value="ABC_transporter-like_CS"/>
</dbReference>
<dbReference type="RefSeq" id="WP_066432982.1">
    <property type="nucleotide sequence ID" value="NZ_LZRN01000012.1"/>
</dbReference>
<dbReference type="STRING" id="49280.A9996_07935"/>
<dbReference type="Proteomes" id="UP000248987">
    <property type="component" value="Unassembled WGS sequence"/>
</dbReference>
<dbReference type="PROSITE" id="PS50893">
    <property type="entry name" value="ABC_TRANSPORTER_2"/>
    <property type="match status" value="1"/>
</dbReference>
<accession>A0A1A7R509</accession>
<dbReference type="InterPro" id="IPR003439">
    <property type="entry name" value="ABC_transporter-like_ATP-bd"/>
</dbReference>
<evidence type="ECO:0000256" key="1">
    <source>
        <dbReference type="ARBA" id="ARBA00005417"/>
    </source>
</evidence>
<keyword evidence="4" id="KW-0067">ATP-binding</keyword>
<feature type="domain" description="ABC transporter" evidence="5">
    <location>
        <begin position="3"/>
        <end position="232"/>
    </location>
</feature>
<evidence type="ECO:0000259" key="5">
    <source>
        <dbReference type="PROSITE" id="PS50893"/>
    </source>
</evidence>
<evidence type="ECO:0000313" key="7">
    <source>
        <dbReference type="Proteomes" id="UP000248987"/>
    </source>
</evidence>
<keyword evidence="3" id="KW-0547">Nucleotide-binding</keyword>
<dbReference type="GO" id="GO:0005524">
    <property type="term" value="F:ATP binding"/>
    <property type="evidence" value="ECO:0007669"/>
    <property type="project" value="UniProtKB-KW"/>
</dbReference>
<reference evidence="6 7" key="1">
    <citation type="submission" date="2018-06" db="EMBL/GenBank/DDBJ databases">
        <title>Genomic Encyclopedia of Archaeal and Bacterial Type Strains, Phase II (KMG-II): from individual species to whole genera.</title>
        <authorList>
            <person name="Goeker M."/>
        </authorList>
    </citation>
    <scope>NUCLEOTIDE SEQUENCE [LARGE SCALE GENOMIC DNA]</scope>
    <source>
        <strain evidence="6 7">DSM 12408</strain>
    </source>
</reference>
<comment type="similarity">
    <text evidence="1">Belongs to the ABC transporter superfamily.</text>
</comment>
<protein>
    <submittedName>
        <fullName evidence="6">ABC-type multidrug transport system ATPase subunit</fullName>
    </submittedName>
</protein>
<comment type="caution">
    <text evidence="6">The sequence shown here is derived from an EMBL/GenBank/DDBJ whole genome shotgun (WGS) entry which is preliminary data.</text>
</comment>
<dbReference type="PANTHER" id="PTHR43335:SF2">
    <property type="entry name" value="ABC TRANSPORTER, ATP-BINDING PROTEIN"/>
    <property type="match status" value="1"/>
</dbReference>
<evidence type="ECO:0000256" key="2">
    <source>
        <dbReference type="ARBA" id="ARBA00022448"/>
    </source>
</evidence>
<dbReference type="InterPro" id="IPR003593">
    <property type="entry name" value="AAA+_ATPase"/>
</dbReference>
<sequence length="287" mass="32072">MQLVIHNVSKKYNKSKYGIKDFSITIENGILGLLGPNGAGKSTLLKMIATVSKPTDGIITLNKNNIIKDANYMRKQVGFLPQDFGVYPNLNAFEFLEYMAAMKGVGGENLKMRIAQLLEGLNLIDDAKKPIGTYSGGMKQRIGIAQALLNDPKIIIFDEPTVGLDPEERVRFRNLISDLANDCIVILSSHIVSDIDTIADQVAIMKNGQLLTYGNQENVIKYVENKVYEVIIEKEQLSVFKTVHIVVSTSRKEGRLLVRYISEKPVDMSKSKQANLEDAYLYLIRTN</sequence>
<dbReference type="CDD" id="cd03264">
    <property type="entry name" value="ABC_drug_resistance_like"/>
    <property type="match status" value="1"/>
</dbReference>
<dbReference type="EMBL" id="QLLQ01000015">
    <property type="protein sequence ID" value="RAJ20599.1"/>
    <property type="molecule type" value="Genomic_DNA"/>
</dbReference>
<evidence type="ECO:0000256" key="3">
    <source>
        <dbReference type="ARBA" id="ARBA00022741"/>
    </source>
</evidence>
<evidence type="ECO:0000313" key="6">
    <source>
        <dbReference type="EMBL" id="RAJ20599.1"/>
    </source>
</evidence>
<dbReference type="OrthoDB" id="9801987at2"/>
<dbReference type="GO" id="GO:0016887">
    <property type="term" value="F:ATP hydrolysis activity"/>
    <property type="evidence" value="ECO:0007669"/>
    <property type="project" value="InterPro"/>
</dbReference>
<dbReference type="AlphaFoldDB" id="A0A1A7R509"/>
<evidence type="ECO:0000256" key="4">
    <source>
        <dbReference type="ARBA" id="ARBA00022840"/>
    </source>
</evidence>
<keyword evidence="7" id="KW-1185">Reference proteome</keyword>
<dbReference type="Gene3D" id="3.40.50.300">
    <property type="entry name" value="P-loop containing nucleotide triphosphate hydrolases"/>
    <property type="match status" value="1"/>
</dbReference>
<gene>
    <name evidence="6" type="ORF">LX77_03124</name>
</gene>